<feature type="transmembrane region" description="Helical" evidence="13">
    <location>
        <begin position="570"/>
        <end position="588"/>
    </location>
</feature>
<dbReference type="PANTHER" id="PTHR12385:SF37">
    <property type="entry name" value="CHOLINE TRANSPORTER-LIKE PROTEIN 4"/>
    <property type="match status" value="1"/>
</dbReference>
<keyword evidence="7 13" id="KW-0812">Transmembrane</keyword>
<dbReference type="Proteomes" id="UP001318040">
    <property type="component" value="Chromosome 59"/>
</dbReference>
<feature type="region of interest" description="Disordered" evidence="14">
    <location>
        <begin position="1"/>
        <end position="26"/>
    </location>
</feature>
<evidence type="ECO:0000256" key="3">
    <source>
        <dbReference type="ARBA" id="ARBA00007168"/>
    </source>
</evidence>
<dbReference type="Pfam" id="PF04515">
    <property type="entry name" value="Choline_transpo"/>
    <property type="match status" value="1"/>
</dbReference>
<evidence type="ECO:0000256" key="5">
    <source>
        <dbReference type="ARBA" id="ARBA00022449"/>
    </source>
</evidence>
<feature type="transmembrane region" description="Helical" evidence="13">
    <location>
        <begin position="357"/>
        <end position="380"/>
    </location>
</feature>
<keyword evidence="15" id="KW-1185">Reference proteome</keyword>
<evidence type="ECO:0000256" key="10">
    <source>
        <dbReference type="ARBA" id="ARBA00023180"/>
    </source>
</evidence>
<keyword evidence="4" id="KW-0813">Transport</keyword>
<feature type="transmembrane region" description="Helical" evidence="13">
    <location>
        <begin position="259"/>
        <end position="277"/>
    </location>
</feature>
<dbReference type="AlphaFoldDB" id="A0AAJ7UBL1"/>
<keyword evidence="5" id="KW-0050">Antiport</keyword>
<evidence type="ECO:0000256" key="8">
    <source>
        <dbReference type="ARBA" id="ARBA00022989"/>
    </source>
</evidence>
<evidence type="ECO:0000256" key="4">
    <source>
        <dbReference type="ARBA" id="ARBA00022448"/>
    </source>
</evidence>
<proteinExistence type="inferred from homology"/>
<keyword evidence="8 13" id="KW-1133">Transmembrane helix</keyword>
<dbReference type="GO" id="GO:0016324">
    <property type="term" value="C:apical plasma membrane"/>
    <property type="evidence" value="ECO:0007669"/>
    <property type="project" value="UniProtKB-SubCell"/>
</dbReference>
<evidence type="ECO:0000256" key="9">
    <source>
        <dbReference type="ARBA" id="ARBA00023136"/>
    </source>
</evidence>
<dbReference type="RefSeq" id="XP_032832230.1">
    <property type="nucleotide sequence ID" value="XM_032976339.1"/>
</dbReference>
<comment type="function">
    <text evidence="13">Choline transporter.</text>
</comment>
<evidence type="ECO:0000313" key="15">
    <source>
        <dbReference type="Proteomes" id="UP001318040"/>
    </source>
</evidence>
<evidence type="ECO:0000256" key="7">
    <source>
        <dbReference type="ARBA" id="ARBA00022692"/>
    </source>
</evidence>
<keyword evidence="9 13" id="KW-0472">Membrane</keyword>
<evidence type="ECO:0000313" key="16">
    <source>
        <dbReference type="RefSeq" id="XP_032832230.1"/>
    </source>
</evidence>
<feature type="transmembrane region" description="Helical" evidence="13">
    <location>
        <begin position="36"/>
        <end position="58"/>
    </location>
</feature>
<dbReference type="GO" id="GO:0015297">
    <property type="term" value="F:antiporter activity"/>
    <property type="evidence" value="ECO:0007669"/>
    <property type="project" value="UniProtKB-KW"/>
</dbReference>
<reference evidence="16 17" key="1">
    <citation type="submission" date="2025-04" db="UniProtKB">
        <authorList>
            <consortium name="RefSeq"/>
        </authorList>
    </citation>
    <scope>IDENTIFICATION</scope>
    <source>
        <tissue evidence="16 17">Sperm</tissue>
    </source>
</reference>
<feature type="transmembrane region" description="Helical" evidence="13">
    <location>
        <begin position="315"/>
        <end position="336"/>
    </location>
</feature>
<dbReference type="GeneID" id="116955321"/>
<feature type="transmembrane region" description="Helical" evidence="13">
    <location>
        <begin position="460"/>
        <end position="486"/>
    </location>
</feature>
<comment type="catalytic activity">
    <reaction evidence="11">
        <text>choline(out) + n H(+)(in) = choline(in) + n H(+)(out)</text>
        <dbReference type="Rhea" id="RHEA:75463"/>
        <dbReference type="ChEBI" id="CHEBI:15354"/>
        <dbReference type="ChEBI" id="CHEBI:15378"/>
    </reaction>
</comment>
<gene>
    <name evidence="16 17" type="primary">LOC116955321</name>
</gene>
<feature type="transmembrane region" description="Helical" evidence="13">
    <location>
        <begin position="644"/>
        <end position="667"/>
    </location>
</feature>
<evidence type="ECO:0000256" key="14">
    <source>
        <dbReference type="SAM" id="MobiDB-lite"/>
    </source>
</evidence>
<organism evidence="15 16">
    <name type="scientific">Petromyzon marinus</name>
    <name type="common">Sea lamprey</name>
    <dbReference type="NCBI Taxonomy" id="7757"/>
    <lineage>
        <taxon>Eukaryota</taxon>
        <taxon>Metazoa</taxon>
        <taxon>Chordata</taxon>
        <taxon>Craniata</taxon>
        <taxon>Vertebrata</taxon>
        <taxon>Cyclostomata</taxon>
        <taxon>Hyperoartia</taxon>
        <taxon>Petromyzontiformes</taxon>
        <taxon>Petromyzontidae</taxon>
        <taxon>Petromyzon</taxon>
    </lineage>
</organism>
<evidence type="ECO:0000256" key="13">
    <source>
        <dbReference type="RuleBase" id="RU368066"/>
    </source>
</evidence>
<dbReference type="KEGG" id="pmrn:116955321"/>
<feature type="compositionally biased region" description="Polar residues" evidence="14">
    <location>
        <begin position="1"/>
        <end position="13"/>
    </location>
</feature>
<comment type="subcellular location">
    <subcellularLocation>
        <location evidence="2">Apical cell membrane</location>
    </subcellularLocation>
    <subcellularLocation>
        <location evidence="13">Cell membrane</location>
        <topology evidence="13">Multi-pass membrane protein</topology>
    </subcellularLocation>
    <subcellularLocation>
        <location evidence="1">Membrane</location>
        <topology evidence="1">Multi-pass membrane protein</topology>
    </subcellularLocation>
</comment>
<dbReference type="RefSeq" id="XP_032832231.1">
    <property type="nucleotide sequence ID" value="XM_032976340.1"/>
</dbReference>
<feature type="transmembrane region" description="Helical" evidence="13">
    <location>
        <begin position="232"/>
        <end position="252"/>
    </location>
</feature>
<keyword evidence="6" id="KW-1003">Cell membrane</keyword>
<dbReference type="PANTHER" id="PTHR12385">
    <property type="entry name" value="CHOLINE TRANSPORTER-LIKE (SLC FAMILY 44)"/>
    <property type="match status" value="1"/>
</dbReference>
<evidence type="ECO:0000256" key="11">
    <source>
        <dbReference type="ARBA" id="ARBA00035093"/>
    </source>
</evidence>
<comment type="similarity">
    <text evidence="3 13">Belongs to the CTL (choline transporter-like) family.</text>
</comment>
<evidence type="ECO:0000256" key="12">
    <source>
        <dbReference type="ARBA" id="ARBA00036880"/>
    </source>
</evidence>
<sequence length="713" mass="79718">MGGKKSTPQSSSPHGEPNKHDPSFKGPVSKRGCTDIICCVLFILVIAGYIIVGILAWLNGDPRKVLYPVDSAGRFCGIGPMSDKPYLFYMDILKCATSAVTLTMQCPTTQICVKTCPSEFWVPSSISITPADVFRQEYCSINLTTTSKNPIQIMEDGECAYYLVASDPFLNRCFPRLVTNSSVVYVGNDSSININNNAVSADKFLSASKGVVGLLDARQVGMRVFEDFAKSWHWILIGLAIAMVVSLLFLLLLRFTAPVLIWVIIIGVLVAGAYGIFHCSWEFVNLSGKPGADQTVTNLGVQTDFRIYLQLQQTWLAFIIILCIVEFVILLMLIFLRKRILIAIALIQEASRAIGHIMSSIFYPVLTFLLLSVCIAYWGVTALYLATAGTATYKVASVGNHSSPGCNNWNTNTTACTPGDGQQWNTTECPDAQCVFATYGLNDSLFKRNLFNLQIYNVFAFLWLVNFVLALGECSLAGAFGSYYWTLDKRDLPALPVTRSFMRAVRYHTGSLAFGALIITIIQMIRILLEYLDHKLKGSQNRFLKFLLCCLKCCFWCLEKIMKFINRNAYIMVAIYGKNFCVSAKNAFKLIMRNILRTLVLDKVTDFLLLLGKLLVVGGVGILAFFFFSDRIKIPNLMLPTLNYYWIPILTVVLGSYLIAHGFFSVYTMCVDTLFLCFLDDLERNDGSAEKPYYMSKKLLKILNKKNKKNKAK</sequence>
<dbReference type="GO" id="GO:0090422">
    <property type="term" value="F:thiamine pyrophosphate transmembrane transporter activity"/>
    <property type="evidence" value="ECO:0007669"/>
    <property type="project" value="TreeGrafter"/>
</dbReference>
<evidence type="ECO:0000313" key="17">
    <source>
        <dbReference type="RefSeq" id="XP_032832231.1"/>
    </source>
</evidence>
<accession>A0AAJ7UBL1</accession>
<comment type="catalytic activity">
    <reaction evidence="12">
        <text>thiamine diphosphate(out) = thiamine diphosphate(in)</text>
        <dbReference type="Rhea" id="RHEA:75471"/>
        <dbReference type="ChEBI" id="CHEBI:58937"/>
    </reaction>
</comment>
<name>A0AAJ7UBL1_PETMA</name>
<evidence type="ECO:0000256" key="2">
    <source>
        <dbReference type="ARBA" id="ARBA00004221"/>
    </source>
</evidence>
<keyword evidence="10" id="KW-0325">Glycoprotein</keyword>
<dbReference type="InterPro" id="IPR007603">
    <property type="entry name" value="Choline_transptr-like"/>
</dbReference>
<evidence type="ECO:0000256" key="6">
    <source>
        <dbReference type="ARBA" id="ARBA00022475"/>
    </source>
</evidence>
<feature type="transmembrane region" description="Helical" evidence="13">
    <location>
        <begin position="608"/>
        <end position="628"/>
    </location>
</feature>
<evidence type="ECO:0000256" key="1">
    <source>
        <dbReference type="ARBA" id="ARBA00004141"/>
    </source>
</evidence>
<feature type="transmembrane region" description="Helical" evidence="13">
    <location>
        <begin position="507"/>
        <end position="529"/>
    </location>
</feature>
<protein>
    <recommendedName>
        <fullName evidence="13">Choline transporter-like protein</fullName>
    </recommendedName>
</protein>
<dbReference type="GO" id="GO:0015871">
    <property type="term" value="P:choline transport"/>
    <property type="evidence" value="ECO:0007669"/>
    <property type="project" value="TreeGrafter"/>
</dbReference>